<dbReference type="RefSeq" id="WP_135371678.1">
    <property type="nucleotide sequence ID" value="NZ_RKLY01000007.1"/>
</dbReference>
<keyword evidence="3" id="KW-1185">Reference proteome</keyword>
<dbReference type="Proteomes" id="UP000298021">
    <property type="component" value="Unassembled WGS sequence"/>
</dbReference>
<evidence type="ECO:0008006" key="4">
    <source>
        <dbReference type="Google" id="ProtNLM"/>
    </source>
</evidence>
<reference evidence="2 3" key="1">
    <citation type="submission" date="2018-10" db="EMBL/GenBank/DDBJ databases">
        <title>Lactobacillus sp. R7 and Lactobacillus sp. R19 isolated from fermented mustard green product of Taiwan.</title>
        <authorList>
            <person name="Lin S.-T."/>
        </authorList>
    </citation>
    <scope>NUCLEOTIDE SEQUENCE [LARGE SCALE GENOMIC DNA]</scope>
    <source>
        <strain evidence="2 3">BCRC 81127</strain>
    </source>
</reference>
<evidence type="ECO:0000256" key="1">
    <source>
        <dbReference type="SAM" id="MobiDB-lite"/>
    </source>
</evidence>
<dbReference type="OrthoDB" id="2365850at2"/>
<organism evidence="2 3">
    <name type="scientific">Companilactobacillus suantsaicola</name>
    <dbReference type="NCBI Taxonomy" id="2487723"/>
    <lineage>
        <taxon>Bacteria</taxon>
        <taxon>Bacillati</taxon>
        <taxon>Bacillota</taxon>
        <taxon>Bacilli</taxon>
        <taxon>Lactobacillales</taxon>
        <taxon>Lactobacillaceae</taxon>
        <taxon>Companilactobacillus</taxon>
    </lineage>
</organism>
<feature type="region of interest" description="Disordered" evidence="1">
    <location>
        <begin position="36"/>
        <end position="67"/>
    </location>
</feature>
<sequence>MERKALKDLGLSDEQVNGVMKAYNSDIDPIKSELESVKTERDSYKQGVTDRDSQLKDLKEKSGDNKELKAQIAQLQDDNKKSSDDFKAQLAGVKKDNAIKLALRDSKAKDADLVFKDLDMSGIELGEDGKLTGLDKQIKDLKESHDYLFENEEPEPNNHINAFKGGNPSGNNGGQEDSLVKKIADRMSGK</sequence>
<protein>
    <recommendedName>
        <fullName evidence="4">Scaffolding protein</fullName>
    </recommendedName>
</protein>
<dbReference type="AlphaFoldDB" id="A0A4Z0JNW3"/>
<dbReference type="EMBL" id="RKLY01000007">
    <property type="protein sequence ID" value="TGD24079.1"/>
    <property type="molecule type" value="Genomic_DNA"/>
</dbReference>
<proteinExistence type="predicted"/>
<feature type="region of interest" description="Disordered" evidence="1">
    <location>
        <begin position="150"/>
        <end position="190"/>
    </location>
</feature>
<comment type="caution">
    <text evidence="2">The sequence shown here is derived from an EMBL/GenBank/DDBJ whole genome shotgun (WGS) entry which is preliminary data.</text>
</comment>
<name>A0A4Z0JNW3_9LACO</name>
<dbReference type="InterPro" id="IPR009636">
    <property type="entry name" value="SCAF"/>
</dbReference>
<accession>A0A4Z0JNW3</accession>
<feature type="compositionally biased region" description="Basic and acidic residues" evidence="1">
    <location>
        <begin position="178"/>
        <end position="190"/>
    </location>
</feature>
<dbReference type="Pfam" id="PF06810">
    <property type="entry name" value="Phage_scaffold"/>
    <property type="match status" value="1"/>
</dbReference>
<evidence type="ECO:0000313" key="2">
    <source>
        <dbReference type="EMBL" id="TGD24079.1"/>
    </source>
</evidence>
<gene>
    <name evidence="2" type="ORF">EGT49_03835</name>
</gene>
<evidence type="ECO:0000313" key="3">
    <source>
        <dbReference type="Proteomes" id="UP000298021"/>
    </source>
</evidence>